<comment type="catalytic activity">
    <reaction evidence="7 8">
        <text>guanine + H2O + H(+) = xanthine + NH4(+)</text>
        <dbReference type="Rhea" id="RHEA:14665"/>
        <dbReference type="ChEBI" id="CHEBI:15377"/>
        <dbReference type="ChEBI" id="CHEBI:15378"/>
        <dbReference type="ChEBI" id="CHEBI:16235"/>
        <dbReference type="ChEBI" id="CHEBI:17712"/>
        <dbReference type="ChEBI" id="CHEBI:28938"/>
        <dbReference type="EC" id="3.5.4.3"/>
    </reaction>
</comment>
<dbReference type="GO" id="GO:0008892">
    <property type="term" value="F:guanine deaminase activity"/>
    <property type="evidence" value="ECO:0007669"/>
    <property type="project" value="UniProtKB-UniRule"/>
</dbReference>
<dbReference type="AlphaFoldDB" id="A0A6B2L4W3"/>
<dbReference type="InterPro" id="IPR032466">
    <property type="entry name" value="Metal_Hydrolase"/>
</dbReference>
<dbReference type="GO" id="GO:0008270">
    <property type="term" value="F:zinc ion binding"/>
    <property type="evidence" value="ECO:0007669"/>
    <property type="project" value="UniProtKB-UniRule"/>
</dbReference>
<evidence type="ECO:0000256" key="5">
    <source>
        <dbReference type="ARBA" id="ARBA00022801"/>
    </source>
</evidence>
<evidence type="ECO:0000256" key="2">
    <source>
        <dbReference type="ARBA" id="ARBA00006745"/>
    </source>
</evidence>
<dbReference type="PANTHER" id="PTHR11271">
    <property type="entry name" value="GUANINE DEAMINASE"/>
    <property type="match status" value="1"/>
</dbReference>
<dbReference type="GO" id="GO:0005829">
    <property type="term" value="C:cytosol"/>
    <property type="evidence" value="ECO:0007669"/>
    <property type="project" value="TreeGrafter"/>
</dbReference>
<dbReference type="PANTHER" id="PTHR11271:SF6">
    <property type="entry name" value="GUANINE DEAMINASE"/>
    <property type="match status" value="1"/>
</dbReference>
<organism evidence="10">
    <name type="scientific">Arcella intermedia</name>
    <dbReference type="NCBI Taxonomy" id="1963864"/>
    <lineage>
        <taxon>Eukaryota</taxon>
        <taxon>Amoebozoa</taxon>
        <taxon>Tubulinea</taxon>
        <taxon>Elardia</taxon>
        <taxon>Arcellinida</taxon>
        <taxon>Sphaerothecina</taxon>
        <taxon>Arcellidae</taxon>
        <taxon>Arcella</taxon>
    </lineage>
</organism>
<dbReference type="UniPathway" id="UPA00603">
    <property type="reaction ID" value="UER00660"/>
</dbReference>
<evidence type="ECO:0000313" key="10">
    <source>
        <dbReference type="EMBL" id="NDV31999.1"/>
    </source>
</evidence>
<evidence type="ECO:0000256" key="6">
    <source>
        <dbReference type="ARBA" id="ARBA00022833"/>
    </source>
</evidence>
<evidence type="ECO:0000256" key="3">
    <source>
        <dbReference type="ARBA" id="ARBA00012781"/>
    </source>
</evidence>
<dbReference type="Pfam" id="PF01979">
    <property type="entry name" value="Amidohydro_1"/>
    <property type="match status" value="1"/>
</dbReference>
<keyword evidence="4 8" id="KW-0479">Metal-binding</keyword>
<dbReference type="EC" id="3.5.4.3" evidence="3 8"/>
<comment type="pathway">
    <text evidence="1 8">Purine metabolism; guanine degradation; xanthine from guanine: step 1/1.</text>
</comment>
<dbReference type="Gene3D" id="2.30.40.10">
    <property type="entry name" value="Urease, subunit C, domain 1"/>
    <property type="match status" value="1"/>
</dbReference>
<keyword evidence="5 8" id="KW-0378">Hydrolase</keyword>
<evidence type="ECO:0000256" key="1">
    <source>
        <dbReference type="ARBA" id="ARBA00004984"/>
    </source>
</evidence>
<dbReference type="FunFam" id="3.20.20.140:FF:000022">
    <property type="entry name" value="Guanine deaminase"/>
    <property type="match status" value="1"/>
</dbReference>
<evidence type="ECO:0000256" key="7">
    <source>
        <dbReference type="ARBA" id="ARBA00051148"/>
    </source>
</evidence>
<dbReference type="GO" id="GO:0006147">
    <property type="term" value="P:guanine catabolic process"/>
    <property type="evidence" value="ECO:0007669"/>
    <property type="project" value="UniProtKB-UniRule"/>
</dbReference>
<comment type="similarity">
    <text evidence="2 8">Belongs to the metallo-dependent hydrolases superfamily. ATZ/TRZ family.</text>
</comment>
<keyword evidence="6 8" id="KW-0862">Zinc</keyword>
<dbReference type="SUPFAM" id="SSF51556">
    <property type="entry name" value="Metallo-dependent hydrolases"/>
    <property type="match status" value="1"/>
</dbReference>
<reference evidence="10" key="1">
    <citation type="journal article" date="2020" name="J. Eukaryot. Microbiol.">
        <title>De novo Sequencing, Assembly and Annotation of the Transcriptome for the Free-Living Testate Amoeba Arcella intermedia.</title>
        <authorList>
            <person name="Ribeiro G.M."/>
            <person name="Porfirio-Sousa A.L."/>
            <person name="Maurer-Alcala X.X."/>
            <person name="Katz L.A."/>
            <person name="Lahr D.J.G."/>
        </authorList>
    </citation>
    <scope>NUCLEOTIDE SEQUENCE</scope>
</reference>
<dbReference type="InterPro" id="IPR051607">
    <property type="entry name" value="Metallo-dep_hydrolases"/>
</dbReference>
<comment type="function">
    <text evidence="8">Catalyzes the hydrolytic deamination of guanine, producing xanthine and ammonia.</text>
</comment>
<dbReference type="InterPro" id="IPR011059">
    <property type="entry name" value="Metal-dep_hydrolase_composite"/>
</dbReference>
<dbReference type="EMBL" id="GIBP01003030">
    <property type="protein sequence ID" value="NDV31999.1"/>
    <property type="molecule type" value="Transcribed_RNA"/>
</dbReference>
<comment type="cofactor">
    <cofactor evidence="8">
        <name>Zn(2+)</name>
        <dbReference type="ChEBI" id="CHEBI:29105"/>
    </cofactor>
    <text evidence="8">Binds 1 zinc ion per subunit.</text>
</comment>
<dbReference type="InterPro" id="IPR006680">
    <property type="entry name" value="Amidohydro-rel"/>
</dbReference>
<proteinExistence type="inferred from homology"/>
<dbReference type="InterPro" id="IPR014311">
    <property type="entry name" value="Guanine_deaminase"/>
</dbReference>
<protein>
    <recommendedName>
        <fullName evidence="3 8">Guanine deaminase</fullName>
        <shortName evidence="8">Guanase</shortName>
        <ecNumber evidence="3 8">3.5.4.3</ecNumber>
    </recommendedName>
    <alternativeName>
        <fullName evidence="8">Guanine aminohydrolase</fullName>
    </alternativeName>
</protein>
<dbReference type="Gene3D" id="3.20.20.140">
    <property type="entry name" value="Metal-dependent hydrolases"/>
    <property type="match status" value="1"/>
</dbReference>
<dbReference type="NCBIfam" id="TIGR02967">
    <property type="entry name" value="guan_deamin"/>
    <property type="match status" value="1"/>
</dbReference>
<sequence length="427" mass="47625">MKHFIGPFINPISLDKVELIQKGRCTVDQHGTIHSFVEHDSVDDITDGTIIYASEGEFFMPGFVDTHTHAPQFSNIGKGMEYTLLDWLHNVTFPKEASFGKSHAETHEEHYQRVYDHYKEVVLEIIEHGTTTCCYFGSIHFEANIILAQVLKDLGQRALVGKTCMDANSPDYYIEATEESIENTRKFVHQVRELGSGLVEPIITPRFAISCSSKLMSELGSIAKELDVHIQSHLSETKPEIEFVKELFPAHDTYTAVYDNHELLTPKTVMAHCIWLEDEEIEILKSRNCGISHCPNSNFNLRSGVFNVRRYLEAGMKVGLGTDVSGGSSVSIFDAMRQAIIASKVNHFQGGHSPLSAREALFLATLGGSQVLALDHKTGSFSPGKAFDALVIKPKKYDNLAEALENTVFCGDKSFIQQAYCNGIKIY</sequence>
<evidence type="ECO:0000256" key="8">
    <source>
        <dbReference type="RuleBase" id="RU366009"/>
    </source>
</evidence>
<feature type="domain" description="Amidohydrolase-related" evidence="9">
    <location>
        <begin position="59"/>
        <end position="406"/>
    </location>
</feature>
<evidence type="ECO:0000256" key="4">
    <source>
        <dbReference type="ARBA" id="ARBA00022723"/>
    </source>
</evidence>
<evidence type="ECO:0000259" key="9">
    <source>
        <dbReference type="Pfam" id="PF01979"/>
    </source>
</evidence>
<name>A0A6B2L4W3_9EUKA</name>
<accession>A0A6B2L4W3</accession>